<dbReference type="Pfam" id="PF01381">
    <property type="entry name" value="HTH_3"/>
    <property type="match status" value="1"/>
</dbReference>
<dbReference type="InterPro" id="IPR001387">
    <property type="entry name" value="Cro/C1-type_HTH"/>
</dbReference>
<dbReference type="CDD" id="cd00093">
    <property type="entry name" value="HTH_XRE"/>
    <property type="match status" value="1"/>
</dbReference>
<dbReference type="RefSeq" id="WP_344153556.1">
    <property type="nucleotide sequence ID" value="NZ_BAAABV010000010.1"/>
</dbReference>
<dbReference type="EMBL" id="BAAABV010000010">
    <property type="protein sequence ID" value="GAA0276036.1"/>
    <property type="molecule type" value="Genomic_DNA"/>
</dbReference>
<name>A0ABP3ES32_9ACTN</name>
<dbReference type="Proteomes" id="UP001501867">
    <property type="component" value="Unassembled WGS sequence"/>
</dbReference>
<comment type="caution">
    <text evidence="2">The sequence shown here is derived from an EMBL/GenBank/DDBJ whole genome shotgun (WGS) entry which is preliminary data.</text>
</comment>
<protein>
    <submittedName>
        <fullName evidence="2">Helix-turn-helix transcriptional regulator</fullName>
    </submittedName>
</protein>
<organism evidence="2 3">
    <name type="scientific">Streptomyces polychromogenes</name>
    <dbReference type="NCBI Taxonomy" id="67342"/>
    <lineage>
        <taxon>Bacteria</taxon>
        <taxon>Bacillati</taxon>
        <taxon>Actinomycetota</taxon>
        <taxon>Actinomycetes</taxon>
        <taxon>Kitasatosporales</taxon>
        <taxon>Streptomycetaceae</taxon>
        <taxon>Streptomyces</taxon>
    </lineage>
</organism>
<accession>A0ABP3ES32</accession>
<dbReference type="Gene3D" id="1.10.260.40">
    <property type="entry name" value="lambda repressor-like DNA-binding domains"/>
    <property type="match status" value="1"/>
</dbReference>
<evidence type="ECO:0000313" key="3">
    <source>
        <dbReference type="Proteomes" id="UP001501867"/>
    </source>
</evidence>
<proteinExistence type="predicted"/>
<dbReference type="InterPro" id="IPR010982">
    <property type="entry name" value="Lambda_DNA-bd_dom_sf"/>
</dbReference>
<evidence type="ECO:0000313" key="2">
    <source>
        <dbReference type="EMBL" id="GAA0276036.1"/>
    </source>
</evidence>
<keyword evidence="3" id="KW-1185">Reference proteome</keyword>
<feature type="domain" description="HTH cro/C1-type" evidence="1">
    <location>
        <begin position="13"/>
        <end position="67"/>
    </location>
</feature>
<dbReference type="PROSITE" id="PS50943">
    <property type="entry name" value="HTH_CROC1"/>
    <property type="match status" value="1"/>
</dbReference>
<evidence type="ECO:0000259" key="1">
    <source>
        <dbReference type="PROSITE" id="PS50943"/>
    </source>
</evidence>
<sequence>MHALPHDHTGARIKRLRLQHGLTQKALSDLSQVPYSTLTKAEQGVKPASPYVIAQVARALRVDVATVLGQPYAAELREDQLDVLVQPIREALDVYDLGADPEITPRPHQLLAADAESLLVAVRAGEIKQAAAAVPGLVLEATTSAHAAPGHERWLLLASTYRTAYDIATKLGYGDLATIALARMDWAAERASSAALGGIYRYMRALTYLRDGQYRTGQRLTALGLSLLEQADPGQEREVVTGQLHLGASVMAGRSKDKTTAEIHLSEAERIATRTGEAPTVHYLSFGPTNVKVHRVSVLAELDEYGDAARTGRSVEIPQDWPKSRKAHHYAELARAHLWTGDLDASFDNLLRARKAAPQQARYHQTVRDTYTGLEAARRQLPDSFLSYGTWLGV</sequence>
<dbReference type="SMART" id="SM00530">
    <property type="entry name" value="HTH_XRE"/>
    <property type="match status" value="1"/>
</dbReference>
<gene>
    <name evidence="2" type="ORF">GCM10010302_12070</name>
</gene>
<reference evidence="3" key="1">
    <citation type="journal article" date="2019" name="Int. J. Syst. Evol. Microbiol.">
        <title>The Global Catalogue of Microorganisms (GCM) 10K type strain sequencing project: providing services to taxonomists for standard genome sequencing and annotation.</title>
        <authorList>
            <consortium name="The Broad Institute Genomics Platform"/>
            <consortium name="The Broad Institute Genome Sequencing Center for Infectious Disease"/>
            <person name="Wu L."/>
            <person name="Ma J."/>
        </authorList>
    </citation>
    <scope>NUCLEOTIDE SEQUENCE [LARGE SCALE GENOMIC DNA]</scope>
    <source>
        <strain evidence="3">JCM 4505</strain>
    </source>
</reference>
<dbReference type="SUPFAM" id="SSF47413">
    <property type="entry name" value="lambda repressor-like DNA-binding domains"/>
    <property type="match status" value="1"/>
</dbReference>